<dbReference type="EMBL" id="NCKW01000170">
    <property type="protein sequence ID" value="POM81107.1"/>
    <property type="molecule type" value="Genomic_DNA"/>
</dbReference>
<keyword evidence="1" id="KW-0695">RNA-directed DNA polymerase</keyword>
<evidence type="ECO:0000313" key="1">
    <source>
        <dbReference type="EMBL" id="POM81107.1"/>
    </source>
</evidence>
<gene>
    <name evidence="1" type="ORF">PHPALM_974</name>
</gene>
<keyword evidence="1" id="KW-0808">Transferase</keyword>
<dbReference type="AlphaFoldDB" id="A0A2P4YTJ3"/>
<sequence length="109" mass="11452">MGGTSVKLDPRDREMYQGGGCILGVIAASITPRKEVDSILLLIAPRKQPRQVISMPPPTVDPGERSLVVSFDGSARVKQSGGAYSGIVWSLPSTATTEEGGLAGIKVSW</sequence>
<organism evidence="1 2">
    <name type="scientific">Phytophthora palmivora</name>
    <dbReference type="NCBI Taxonomy" id="4796"/>
    <lineage>
        <taxon>Eukaryota</taxon>
        <taxon>Sar</taxon>
        <taxon>Stramenopiles</taxon>
        <taxon>Oomycota</taxon>
        <taxon>Peronosporomycetes</taxon>
        <taxon>Peronosporales</taxon>
        <taxon>Peronosporaceae</taxon>
        <taxon>Phytophthora</taxon>
    </lineage>
</organism>
<dbReference type="OrthoDB" id="124958at2759"/>
<evidence type="ECO:0000313" key="2">
    <source>
        <dbReference type="Proteomes" id="UP000237271"/>
    </source>
</evidence>
<proteinExistence type="predicted"/>
<dbReference type="GO" id="GO:0003964">
    <property type="term" value="F:RNA-directed DNA polymerase activity"/>
    <property type="evidence" value="ECO:0007669"/>
    <property type="project" value="UniProtKB-KW"/>
</dbReference>
<name>A0A2P4YTJ3_9STRA</name>
<accession>A0A2P4YTJ3</accession>
<comment type="caution">
    <text evidence="1">The sequence shown here is derived from an EMBL/GenBank/DDBJ whole genome shotgun (WGS) entry which is preliminary data.</text>
</comment>
<reference evidence="1 2" key="1">
    <citation type="journal article" date="2017" name="Genome Biol. Evol.">
        <title>Phytophthora megakarya and P. palmivora, closely related causal agents of cacao black pod rot, underwent increases in genome sizes and gene numbers by different mechanisms.</title>
        <authorList>
            <person name="Ali S.S."/>
            <person name="Shao J."/>
            <person name="Lary D.J."/>
            <person name="Kronmiller B."/>
            <person name="Shen D."/>
            <person name="Strem M.D."/>
            <person name="Amoako-Attah I."/>
            <person name="Akrofi A.Y."/>
            <person name="Begoude B.A."/>
            <person name="Ten Hoopen G.M."/>
            <person name="Coulibaly K."/>
            <person name="Kebe B.I."/>
            <person name="Melnick R.L."/>
            <person name="Guiltinan M.J."/>
            <person name="Tyler B.M."/>
            <person name="Meinhardt L.W."/>
            <person name="Bailey B.A."/>
        </authorList>
    </citation>
    <scope>NUCLEOTIDE SEQUENCE [LARGE SCALE GENOMIC DNA]</scope>
    <source>
        <strain evidence="2">sbr112.9</strain>
    </source>
</reference>
<dbReference type="Proteomes" id="UP000237271">
    <property type="component" value="Unassembled WGS sequence"/>
</dbReference>
<keyword evidence="2" id="KW-1185">Reference proteome</keyword>
<keyword evidence="1" id="KW-0548">Nucleotidyltransferase</keyword>
<protein>
    <submittedName>
        <fullName evidence="1">Reverse transcriptase</fullName>
    </submittedName>
</protein>